<evidence type="ECO:0000313" key="2">
    <source>
        <dbReference type="EMBL" id="SEP60612.1"/>
    </source>
</evidence>
<dbReference type="InterPro" id="IPR000073">
    <property type="entry name" value="AB_hydrolase_1"/>
</dbReference>
<proteinExistence type="predicted"/>
<dbReference type="STRING" id="403935.SAMN05216481_101372"/>
<organism evidence="2 3">
    <name type="scientific">Streptomyces radiopugnans</name>
    <dbReference type="NCBI Taxonomy" id="403935"/>
    <lineage>
        <taxon>Bacteria</taxon>
        <taxon>Bacillati</taxon>
        <taxon>Actinomycetota</taxon>
        <taxon>Actinomycetes</taxon>
        <taxon>Kitasatosporales</taxon>
        <taxon>Streptomycetaceae</taxon>
        <taxon>Streptomyces</taxon>
    </lineage>
</organism>
<keyword evidence="3" id="KW-1185">Reference proteome</keyword>
<dbReference type="GO" id="GO:0016020">
    <property type="term" value="C:membrane"/>
    <property type="evidence" value="ECO:0007669"/>
    <property type="project" value="TreeGrafter"/>
</dbReference>
<name>A0A1H8Z899_9ACTN</name>
<dbReference type="AlphaFoldDB" id="A0A1H8Z899"/>
<keyword evidence="2" id="KW-0378">Hydrolase</keyword>
<dbReference type="GO" id="GO:0046464">
    <property type="term" value="P:acylglycerol catabolic process"/>
    <property type="evidence" value="ECO:0007669"/>
    <property type="project" value="TreeGrafter"/>
</dbReference>
<dbReference type="Gene3D" id="3.40.50.1820">
    <property type="entry name" value="alpha/beta hydrolase"/>
    <property type="match status" value="1"/>
</dbReference>
<sequence length="260" mass="27607">MTREFTSFDGVTIRYHRWDPAPGGDSGLPVVVLHHGFIADTHTNWVRPGVVEVLTRRGRRVVGIDARGHGRSDKPHDARRYGEEAMARDLLGLLDVLGEGRVHLVGYSMGAVTALLAAARDERVTRLVVGGVGAGVVELGGVDTRELPPELVVAALLADDPADVPLRMAGLRIWADEVGADRRALAAQGRSMHQGPTALADVTVPTLVLAGADDPLAGRPRVLADALPHASLRTLHGDHLTAVRDPSFAPAIADFLESAD</sequence>
<dbReference type="Proteomes" id="UP000199055">
    <property type="component" value="Unassembled WGS sequence"/>
</dbReference>
<reference evidence="2 3" key="1">
    <citation type="submission" date="2016-10" db="EMBL/GenBank/DDBJ databases">
        <authorList>
            <person name="de Groot N.N."/>
        </authorList>
    </citation>
    <scope>NUCLEOTIDE SEQUENCE [LARGE SCALE GENOMIC DNA]</scope>
    <source>
        <strain evidence="2 3">CGMCC 4.3519</strain>
    </source>
</reference>
<dbReference type="SUPFAM" id="SSF53474">
    <property type="entry name" value="alpha/beta-Hydrolases"/>
    <property type="match status" value="1"/>
</dbReference>
<dbReference type="InterPro" id="IPR050266">
    <property type="entry name" value="AB_hydrolase_sf"/>
</dbReference>
<gene>
    <name evidence="2" type="ORF">SAMN05216481_101372</name>
</gene>
<dbReference type="PANTHER" id="PTHR43798">
    <property type="entry name" value="MONOACYLGLYCEROL LIPASE"/>
    <property type="match status" value="1"/>
</dbReference>
<protein>
    <submittedName>
        <fullName evidence="2">Lysophospholipase, alpha-beta hydrolase superfamily</fullName>
    </submittedName>
</protein>
<evidence type="ECO:0000259" key="1">
    <source>
        <dbReference type="Pfam" id="PF00561"/>
    </source>
</evidence>
<accession>A0A1H8Z899</accession>
<evidence type="ECO:0000313" key="3">
    <source>
        <dbReference type="Proteomes" id="UP000199055"/>
    </source>
</evidence>
<dbReference type="RefSeq" id="WP_093654633.1">
    <property type="nucleotide sequence ID" value="NZ_FOET01000001.1"/>
</dbReference>
<dbReference type="Pfam" id="PF00561">
    <property type="entry name" value="Abhydrolase_1"/>
    <property type="match status" value="1"/>
</dbReference>
<dbReference type="EMBL" id="FOET01000001">
    <property type="protein sequence ID" value="SEP60612.1"/>
    <property type="molecule type" value="Genomic_DNA"/>
</dbReference>
<feature type="domain" description="AB hydrolase-1" evidence="1">
    <location>
        <begin position="29"/>
        <end position="128"/>
    </location>
</feature>
<dbReference type="PANTHER" id="PTHR43798:SF5">
    <property type="entry name" value="MONOACYLGLYCEROL LIPASE ABHD6"/>
    <property type="match status" value="1"/>
</dbReference>
<dbReference type="InterPro" id="IPR029058">
    <property type="entry name" value="AB_hydrolase_fold"/>
</dbReference>
<dbReference type="GO" id="GO:0047372">
    <property type="term" value="F:monoacylglycerol lipase activity"/>
    <property type="evidence" value="ECO:0007669"/>
    <property type="project" value="TreeGrafter"/>
</dbReference>